<reference evidence="9 10" key="1">
    <citation type="submission" date="2016-10" db="EMBL/GenBank/DDBJ databases">
        <authorList>
            <person name="de Groot N.N."/>
        </authorList>
    </citation>
    <scope>NUCLEOTIDE SEQUENCE [LARGE SCALE GENOMIC DNA]</scope>
    <source>
        <strain evidence="9 10">DSM 19033</strain>
    </source>
</reference>
<dbReference type="Proteomes" id="UP000198850">
    <property type="component" value="Unassembled WGS sequence"/>
</dbReference>
<keyword evidence="5" id="KW-0326">Glycosidase</keyword>
<dbReference type="InterPro" id="IPR015882">
    <property type="entry name" value="HEX_bac_N"/>
</dbReference>
<dbReference type="GO" id="GO:0016020">
    <property type="term" value="C:membrane"/>
    <property type="evidence" value="ECO:0007669"/>
    <property type="project" value="TreeGrafter"/>
</dbReference>
<dbReference type="Pfam" id="PF02838">
    <property type="entry name" value="Glyco_hydro_20b"/>
    <property type="match status" value="1"/>
</dbReference>
<dbReference type="GO" id="GO:0005975">
    <property type="term" value="P:carbohydrate metabolic process"/>
    <property type="evidence" value="ECO:0007669"/>
    <property type="project" value="InterPro"/>
</dbReference>
<evidence type="ECO:0000256" key="6">
    <source>
        <dbReference type="PIRSR" id="PIRSR625705-1"/>
    </source>
</evidence>
<evidence type="ECO:0000313" key="9">
    <source>
        <dbReference type="EMBL" id="SEA89202.1"/>
    </source>
</evidence>
<evidence type="ECO:0000259" key="7">
    <source>
        <dbReference type="Pfam" id="PF00728"/>
    </source>
</evidence>
<dbReference type="PRINTS" id="PR00738">
    <property type="entry name" value="GLHYDRLASE20"/>
</dbReference>
<dbReference type="InterPro" id="IPR025705">
    <property type="entry name" value="Beta_hexosaminidase_sua/sub"/>
</dbReference>
<organism evidence="9 10">
    <name type="scientific">Pedobacter hartonius</name>
    <dbReference type="NCBI Taxonomy" id="425514"/>
    <lineage>
        <taxon>Bacteria</taxon>
        <taxon>Pseudomonadati</taxon>
        <taxon>Bacteroidota</taxon>
        <taxon>Sphingobacteriia</taxon>
        <taxon>Sphingobacteriales</taxon>
        <taxon>Sphingobacteriaceae</taxon>
        <taxon>Pedobacter</taxon>
    </lineage>
</organism>
<dbReference type="AlphaFoldDB" id="A0A1H4EY67"/>
<feature type="domain" description="Glycoside hydrolase family 20 catalytic" evidence="7">
    <location>
        <begin position="182"/>
        <end position="538"/>
    </location>
</feature>
<dbReference type="EMBL" id="FNRA01000006">
    <property type="protein sequence ID" value="SEA89202.1"/>
    <property type="molecule type" value="Genomic_DNA"/>
</dbReference>
<evidence type="ECO:0000256" key="4">
    <source>
        <dbReference type="ARBA" id="ARBA00022801"/>
    </source>
</evidence>
<evidence type="ECO:0000256" key="1">
    <source>
        <dbReference type="ARBA" id="ARBA00001231"/>
    </source>
</evidence>
<accession>A0A1H4EY67</accession>
<name>A0A1H4EY67_9SPHI</name>
<evidence type="ECO:0000259" key="8">
    <source>
        <dbReference type="Pfam" id="PF02838"/>
    </source>
</evidence>
<evidence type="ECO:0000256" key="2">
    <source>
        <dbReference type="ARBA" id="ARBA00006285"/>
    </source>
</evidence>
<dbReference type="EC" id="3.2.1.52" evidence="3"/>
<dbReference type="PANTHER" id="PTHR22600">
    <property type="entry name" value="BETA-HEXOSAMINIDASE"/>
    <property type="match status" value="1"/>
</dbReference>
<dbReference type="STRING" id="425514.SAMN05443550_106185"/>
<evidence type="ECO:0000313" key="10">
    <source>
        <dbReference type="Proteomes" id="UP000198850"/>
    </source>
</evidence>
<dbReference type="GO" id="GO:0004563">
    <property type="term" value="F:beta-N-acetylhexosaminidase activity"/>
    <property type="evidence" value="ECO:0007669"/>
    <property type="project" value="UniProtKB-EC"/>
</dbReference>
<dbReference type="Pfam" id="PF00728">
    <property type="entry name" value="Glyco_hydro_20"/>
    <property type="match status" value="1"/>
</dbReference>
<feature type="active site" description="Proton donor" evidence="6">
    <location>
        <position position="373"/>
    </location>
</feature>
<dbReference type="InterPro" id="IPR029018">
    <property type="entry name" value="Hex-like_dom2"/>
</dbReference>
<dbReference type="Gene3D" id="3.30.379.10">
    <property type="entry name" value="Chitobiase/beta-hexosaminidase domain 2-like"/>
    <property type="match status" value="1"/>
</dbReference>
<evidence type="ECO:0000256" key="3">
    <source>
        <dbReference type="ARBA" id="ARBA00012663"/>
    </source>
</evidence>
<dbReference type="PANTHER" id="PTHR22600:SF57">
    <property type="entry name" value="BETA-N-ACETYLHEXOSAMINIDASE"/>
    <property type="match status" value="1"/>
</dbReference>
<dbReference type="GO" id="GO:0030203">
    <property type="term" value="P:glycosaminoglycan metabolic process"/>
    <property type="evidence" value="ECO:0007669"/>
    <property type="project" value="TreeGrafter"/>
</dbReference>
<dbReference type="SUPFAM" id="SSF51445">
    <property type="entry name" value="(Trans)glycosidases"/>
    <property type="match status" value="1"/>
</dbReference>
<protein>
    <recommendedName>
        <fullName evidence="3">beta-N-acetylhexosaminidase</fullName>
        <ecNumber evidence="3">3.2.1.52</ecNumber>
    </recommendedName>
</protein>
<keyword evidence="4" id="KW-0378">Hydrolase</keyword>
<dbReference type="CDD" id="cd06563">
    <property type="entry name" value="GH20_chitobiase-like"/>
    <property type="match status" value="1"/>
</dbReference>
<feature type="domain" description="Beta-hexosaminidase bacterial type N-terminal" evidence="8">
    <location>
        <begin position="46"/>
        <end position="178"/>
    </location>
</feature>
<keyword evidence="10" id="KW-1185">Reference proteome</keyword>
<dbReference type="InterPro" id="IPR017853">
    <property type="entry name" value="GH"/>
</dbReference>
<dbReference type="SUPFAM" id="SSF55545">
    <property type="entry name" value="beta-N-acetylhexosaminidase-like domain"/>
    <property type="match status" value="1"/>
</dbReference>
<evidence type="ECO:0000256" key="5">
    <source>
        <dbReference type="ARBA" id="ARBA00023295"/>
    </source>
</evidence>
<proteinExistence type="inferred from homology"/>
<comment type="similarity">
    <text evidence="2">Belongs to the glycosyl hydrolase 20 family.</text>
</comment>
<sequence length="655" mass="74527">MNKSVTFICCFIFYTSAYSQQMGSGNTNISVADSNAVLTNRPPEFAIIPEPVSLLRTSGHFTLPDNVIILASPEMKQVIDYLKEKLSVPTGKFVSEYTNTSAAATIRLMLNPKANQTLGNEGYQISVTPTLIVIKANKIAGLFYGVQSLLQLLPKEIESKELIKDVDWRIPCVEVTDYPRLPWRGLMFDVARHFFTKQEVKQYIDAMVRYKYNLLHLHLTDDEGWRIEIKGLPKLTEVGAWNVKKMGDFGTFSTPGPDEPRSYGGFYTQDDLRELIQYAKDRFVDIMPEIDVPGHSLAAVASYPELSCTPAAVNYRVRSGEKIMDWSHGAPPIALLDNTLCPANEKVYSFLDTVITQVAALFPFEYIHMGGDEAPENFWQKSDAVKALMQREGLKDMRQVQGYFEKRVQKIVESKGKKFMGWDEIMNSDIPASAGIMSWRSSQFGVEASHFKHEVIMTPQANVYLDLMQGDVITEPKVYNTVRLNKTYEFDPVPAGADPKYIRGGQGNLWSEQIYNIRQAEYMTWPRGFAIAESVWSPKEKKNWTNFIAKTEEHFKRMDIAETKYAPSIYDPVFKASRSADRQVMVELTTDIDGLDIYYSFDNSFPDRFYPKYTEKLAVPKDASLMRVITYRGKQPTGRMITMPVDELNKRAGKR</sequence>
<gene>
    <name evidence="9" type="ORF">SAMN05443550_106185</name>
</gene>
<comment type="catalytic activity">
    <reaction evidence="1">
        <text>Hydrolysis of terminal non-reducing N-acetyl-D-hexosamine residues in N-acetyl-beta-D-hexosaminides.</text>
        <dbReference type="EC" id="3.2.1.52"/>
    </reaction>
</comment>
<dbReference type="Gene3D" id="3.20.20.80">
    <property type="entry name" value="Glycosidases"/>
    <property type="match status" value="1"/>
</dbReference>
<dbReference type="InterPro" id="IPR015883">
    <property type="entry name" value="Glyco_hydro_20_cat"/>
</dbReference>